<evidence type="ECO:0000256" key="5">
    <source>
        <dbReference type="SAM" id="MobiDB-lite"/>
    </source>
</evidence>
<dbReference type="Proteomes" id="UP001153069">
    <property type="component" value="Unassembled WGS sequence"/>
</dbReference>
<feature type="transmembrane region" description="Helical" evidence="6">
    <location>
        <begin position="163"/>
        <end position="190"/>
    </location>
</feature>
<dbReference type="PANTHER" id="PTHR23112:SF0">
    <property type="entry name" value="TRANSMEMBRANE PROTEIN 116"/>
    <property type="match status" value="1"/>
</dbReference>
<dbReference type="GO" id="GO:0005886">
    <property type="term" value="C:plasma membrane"/>
    <property type="evidence" value="ECO:0007669"/>
    <property type="project" value="TreeGrafter"/>
</dbReference>
<comment type="subcellular location">
    <subcellularLocation>
        <location evidence="1">Membrane</location>
        <topology evidence="1">Multi-pass membrane protein</topology>
    </subcellularLocation>
</comment>
<evidence type="ECO:0000256" key="3">
    <source>
        <dbReference type="ARBA" id="ARBA00022989"/>
    </source>
</evidence>
<protein>
    <submittedName>
        <fullName evidence="7">Uncharacterized protein</fullName>
    </submittedName>
</protein>
<evidence type="ECO:0000256" key="6">
    <source>
        <dbReference type="SAM" id="Phobius"/>
    </source>
</evidence>
<comment type="caution">
    <text evidence="7">The sequence shown here is derived from an EMBL/GenBank/DDBJ whole genome shotgun (WGS) entry which is preliminary data.</text>
</comment>
<dbReference type="PANTHER" id="PTHR23112">
    <property type="entry name" value="G PROTEIN-COUPLED RECEPTOR 157-RELATED"/>
    <property type="match status" value="1"/>
</dbReference>
<evidence type="ECO:0000256" key="1">
    <source>
        <dbReference type="ARBA" id="ARBA00004141"/>
    </source>
</evidence>
<feature type="compositionally biased region" description="Polar residues" evidence="5">
    <location>
        <begin position="321"/>
        <end position="337"/>
    </location>
</feature>
<feature type="transmembrane region" description="Helical" evidence="6">
    <location>
        <begin position="130"/>
        <end position="151"/>
    </location>
</feature>
<keyword evidence="3 6" id="KW-1133">Transmembrane helix</keyword>
<feature type="transmembrane region" description="Helical" evidence="6">
    <location>
        <begin position="281"/>
        <end position="302"/>
    </location>
</feature>
<proteinExistence type="predicted"/>
<keyword evidence="2 6" id="KW-0812">Transmembrane</keyword>
<dbReference type="Gene3D" id="1.20.1070.10">
    <property type="entry name" value="Rhodopsin 7-helix transmembrane proteins"/>
    <property type="match status" value="1"/>
</dbReference>
<evidence type="ECO:0000313" key="7">
    <source>
        <dbReference type="EMBL" id="CAB9515998.1"/>
    </source>
</evidence>
<dbReference type="GO" id="GO:0007189">
    <property type="term" value="P:adenylate cyclase-activating G protein-coupled receptor signaling pathway"/>
    <property type="evidence" value="ECO:0007669"/>
    <property type="project" value="TreeGrafter"/>
</dbReference>
<dbReference type="SUPFAM" id="SSF81321">
    <property type="entry name" value="Family A G protein-coupled receptor-like"/>
    <property type="match status" value="1"/>
</dbReference>
<keyword evidence="4 6" id="KW-0472">Membrane</keyword>
<feature type="transmembrane region" description="Helical" evidence="6">
    <location>
        <begin position="12"/>
        <end position="32"/>
    </location>
</feature>
<dbReference type="GO" id="GO:0004930">
    <property type="term" value="F:G protein-coupled receptor activity"/>
    <property type="evidence" value="ECO:0007669"/>
    <property type="project" value="TreeGrafter"/>
</dbReference>
<evidence type="ECO:0000256" key="2">
    <source>
        <dbReference type="ARBA" id="ARBA00022692"/>
    </source>
</evidence>
<feature type="compositionally biased region" description="Low complexity" evidence="5">
    <location>
        <begin position="217"/>
        <end position="236"/>
    </location>
</feature>
<feature type="region of interest" description="Disordered" evidence="5">
    <location>
        <begin position="209"/>
        <end position="239"/>
    </location>
</feature>
<dbReference type="PROSITE" id="PS51257">
    <property type="entry name" value="PROKAR_LIPOPROTEIN"/>
    <property type="match status" value="1"/>
</dbReference>
<sequence>MATPLEKSLVLVPKFTGGLSMIGSCLICWTILKDPRANFRKSYHRLMFGIGFGDVFYSLTMFLSTWPIPKDDPNAPWLASGNEATCLAQGFVQVLFAPTPYYNAFLGIYYASVVVYSWPETRIFPYEMTGHAVALIFGVTTSIIALVQGKIGNAVRWCTLIDIHFALLATVLWQWVACIVLVVSMTFLWWKASGQFRRTQRYGEAAIRKSQAQDHAASATGGSNTMSSSTTENRSTPTTNPMQLITTQAFLYAAAYFVTQVPSFIWTAAYYINPQLETPAWIQLFIVIAYPLQGFWNCLIYFRPRYLQHQQRKRQEMARSTKASEGMPSQFQPQPQTGGHDEVEGQ</sequence>
<evidence type="ECO:0000256" key="4">
    <source>
        <dbReference type="ARBA" id="ARBA00023136"/>
    </source>
</evidence>
<feature type="transmembrane region" description="Helical" evidence="6">
    <location>
        <begin position="101"/>
        <end position="118"/>
    </location>
</feature>
<feature type="region of interest" description="Disordered" evidence="5">
    <location>
        <begin position="313"/>
        <end position="346"/>
    </location>
</feature>
<dbReference type="AlphaFoldDB" id="A0A9N8HMK8"/>
<gene>
    <name evidence="7" type="ORF">SEMRO_753_G197390.1</name>
</gene>
<evidence type="ECO:0000313" key="8">
    <source>
        <dbReference type="Proteomes" id="UP001153069"/>
    </source>
</evidence>
<name>A0A9N8HMK8_9STRA</name>
<dbReference type="EMBL" id="CAICTM010000752">
    <property type="protein sequence ID" value="CAB9515998.1"/>
    <property type="molecule type" value="Genomic_DNA"/>
</dbReference>
<feature type="transmembrane region" description="Helical" evidence="6">
    <location>
        <begin position="249"/>
        <end position="269"/>
    </location>
</feature>
<feature type="transmembrane region" description="Helical" evidence="6">
    <location>
        <begin position="44"/>
        <end position="68"/>
    </location>
</feature>
<keyword evidence="8" id="KW-1185">Reference proteome</keyword>
<organism evidence="7 8">
    <name type="scientific">Seminavis robusta</name>
    <dbReference type="NCBI Taxonomy" id="568900"/>
    <lineage>
        <taxon>Eukaryota</taxon>
        <taxon>Sar</taxon>
        <taxon>Stramenopiles</taxon>
        <taxon>Ochrophyta</taxon>
        <taxon>Bacillariophyta</taxon>
        <taxon>Bacillariophyceae</taxon>
        <taxon>Bacillariophycidae</taxon>
        <taxon>Naviculales</taxon>
        <taxon>Naviculaceae</taxon>
        <taxon>Seminavis</taxon>
    </lineage>
</organism>
<reference evidence="7" key="1">
    <citation type="submission" date="2020-06" db="EMBL/GenBank/DDBJ databases">
        <authorList>
            <consortium name="Plant Systems Biology data submission"/>
        </authorList>
    </citation>
    <scope>NUCLEOTIDE SEQUENCE</scope>
    <source>
        <strain evidence="7">D6</strain>
    </source>
</reference>
<accession>A0A9N8HMK8</accession>